<organism evidence="1 2">
    <name type="scientific">Kolteria novifilia</name>
    <dbReference type="NCBI Taxonomy" id="2527975"/>
    <lineage>
        <taxon>Bacteria</taxon>
        <taxon>Pseudomonadati</taxon>
        <taxon>Planctomycetota</taxon>
        <taxon>Planctomycetia</taxon>
        <taxon>Kolteriales</taxon>
        <taxon>Kolteriaceae</taxon>
        <taxon>Kolteria</taxon>
    </lineage>
</organism>
<dbReference type="KEGG" id="knv:Pan216_14440"/>
<dbReference type="RefSeq" id="WP_145256692.1">
    <property type="nucleotide sequence ID" value="NZ_CP036279.1"/>
</dbReference>
<accession>A0A518B0W3</accession>
<proteinExistence type="predicted"/>
<keyword evidence="2" id="KW-1185">Reference proteome</keyword>
<dbReference type="AlphaFoldDB" id="A0A518B0W3"/>
<gene>
    <name evidence="1" type="ORF">Pan216_14440</name>
</gene>
<evidence type="ECO:0000313" key="2">
    <source>
        <dbReference type="Proteomes" id="UP000317093"/>
    </source>
</evidence>
<dbReference type="EMBL" id="CP036279">
    <property type="protein sequence ID" value="QDU60597.1"/>
    <property type="molecule type" value="Genomic_DNA"/>
</dbReference>
<sequence length="194" mass="21235">MPQVLEESATRQCVATGRGWIAAEWHDDRWLLSGGLGHGADAIVLFQETEPAIPDDERRVANPVFQQCHARVFGDKAELLLVGLCGKRHFSGVLAATDHEVIFEAADRRPADAALEQIGFRWRLPSARSIELDGRDARITADATKLLITPVGDDLSPKPEGEGVLSLSAQFDSQRQPPLTVTYGLRLELGSDTR</sequence>
<dbReference type="Proteomes" id="UP000317093">
    <property type="component" value="Chromosome"/>
</dbReference>
<reference evidence="1 2" key="1">
    <citation type="submission" date="2019-02" db="EMBL/GenBank/DDBJ databases">
        <title>Deep-cultivation of Planctomycetes and their phenomic and genomic characterization uncovers novel biology.</title>
        <authorList>
            <person name="Wiegand S."/>
            <person name="Jogler M."/>
            <person name="Boedeker C."/>
            <person name="Pinto D."/>
            <person name="Vollmers J."/>
            <person name="Rivas-Marin E."/>
            <person name="Kohn T."/>
            <person name="Peeters S.H."/>
            <person name="Heuer A."/>
            <person name="Rast P."/>
            <person name="Oberbeckmann S."/>
            <person name="Bunk B."/>
            <person name="Jeske O."/>
            <person name="Meyerdierks A."/>
            <person name="Storesund J.E."/>
            <person name="Kallscheuer N."/>
            <person name="Luecker S."/>
            <person name="Lage O.M."/>
            <person name="Pohl T."/>
            <person name="Merkel B.J."/>
            <person name="Hornburger P."/>
            <person name="Mueller R.-W."/>
            <person name="Bruemmer F."/>
            <person name="Labrenz M."/>
            <person name="Spormann A.M."/>
            <person name="Op den Camp H."/>
            <person name="Overmann J."/>
            <person name="Amann R."/>
            <person name="Jetten M.S.M."/>
            <person name="Mascher T."/>
            <person name="Medema M.H."/>
            <person name="Devos D.P."/>
            <person name="Kaster A.-K."/>
            <person name="Ovreas L."/>
            <person name="Rohde M."/>
            <person name="Galperin M.Y."/>
            <person name="Jogler C."/>
        </authorList>
    </citation>
    <scope>NUCLEOTIDE SEQUENCE [LARGE SCALE GENOMIC DNA]</scope>
    <source>
        <strain evidence="1 2">Pan216</strain>
    </source>
</reference>
<name>A0A518B0W3_9BACT</name>
<protein>
    <submittedName>
        <fullName evidence="1">Uncharacterized protein</fullName>
    </submittedName>
</protein>
<evidence type="ECO:0000313" key="1">
    <source>
        <dbReference type="EMBL" id="QDU60597.1"/>
    </source>
</evidence>